<gene>
    <name evidence="2" type="ORF">BGZ96_001757</name>
</gene>
<dbReference type="Proteomes" id="UP001194696">
    <property type="component" value="Unassembled WGS sequence"/>
</dbReference>
<evidence type="ECO:0000313" key="3">
    <source>
        <dbReference type="Proteomes" id="UP001194696"/>
    </source>
</evidence>
<evidence type="ECO:0000256" key="1">
    <source>
        <dbReference type="SAM" id="MobiDB-lite"/>
    </source>
</evidence>
<evidence type="ECO:0000313" key="2">
    <source>
        <dbReference type="EMBL" id="KAG0279964.1"/>
    </source>
</evidence>
<sequence>MLYETVRARALLNPDYTWPDDSTIYIQPTHNTPQKFFREVREDNFEIVLENAWRAEGRRLTKLAEVEGWMISDRGDCKIETKSIGPFDSELMGRFLSCKWSYVVYKRHSTYPDIDLHELDDLDGDDDTPMPESDMEDVYHADME</sequence>
<feature type="region of interest" description="Disordered" evidence="1">
    <location>
        <begin position="117"/>
        <end position="144"/>
    </location>
</feature>
<proteinExistence type="predicted"/>
<name>A0ABQ7JLR1_9FUNG</name>
<feature type="compositionally biased region" description="Acidic residues" evidence="1">
    <location>
        <begin position="120"/>
        <end position="136"/>
    </location>
</feature>
<comment type="caution">
    <text evidence="2">The sequence shown here is derived from an EMBL/GenBank/DDBJ whole genome shotgun (WGS) entry which is preliminary data.</text>
</comment>
<organism evidence="2 3">
    <name type="scientific">Linnemannia gamsii</name>
    <dbReference type="NCBI Taxonomy" id="64522"/>
    <lineage>
        <taxon>Eukaryota</taxon>
        <taxon>Fungi</taxon>
        <taxon>Fungi incertae sedis</taxon>
        <taxon>Mucoromycota</taxon>
        <taxon>Mortierellomycotina</taxon>
        <taxon>Mortierellomycetes</taxon>
        <taxon>Mortierellales</taxon>
        <taxon>Mortierellaceae</taxon>
        <taxon>Linnemannia</taxon>
    </lineage>
</organism>
<keyword evidence="3" id="KW-1185">Reference proteome</keyword>
<protein>
    <submittedName>
        <fullName evidence="2">Uncharacterized protein</fullName>
    </submittedName>
</protein>
<dbReference type="EMBL" id="JAAAIM010001300">
    <property type="protein sequence ID" value="KAG0279964.1"/>
    <property type="molecule type" value="Genomic_DNA"/>
</dbReference>
<reference evidence="2 3" key="1">
    <citation type="journal article" date="2020" name="Fungal Divers.">
        <title>Resolving the Mortierellaceae phylogeny through synthesis of multi-gene phylogenetics and phylogenomics.</title>
        <authorList>
            <person name="Vandepol N."/>
            <person name="Liber J."/>
            <person name="Desiro A."/>
            <person name="Na H."/>
            <person name="Kennedy M."/>
            <person name="Barry K."/>
            <person name="Grigoriev I.V."/>
            <person name="Miller A.N."/>
            <person name="O'Donnell K."/>
            <person name="Stajich J.E."/>
            <person name="Bonito G."/>
        </authorList>
    </citation>
    <scope>NUCLEOTIDE SEQUENCE [LARGE SCALE GENOMIC DNA]</scope>
    <source>
        <strain evidence="2 3">AD045</strain>
    </source>
</reference>
<accession>A0ABQ7JLR1</accession>